<proteinExistence type="predicted"/>
<organism evidence="1 2">
    <name type="scientific">Halocaridina rubra</name>
    <name type="common">Hawaiian red shrimp</name>
    <dbReference type="NCBI Taxonomy" id="373956"/>
    <lineage>
        <taxon>Eukaryota</taxon>
        <taxon>Metazoa</taxon>
        <taxon>Ecdysozoa</taxon>
        <taxon>Arthropoda</taxon>
        <taxon>Crustacea</taxon>
        <taxon>Multicrustacea</taxon>
        <taxon>Malacostraca</taxon>
        <taxon>Eumalacostraca</taxon>
        <taxon>Eucarida</taxon>
        <taxon>Decapoda</taxon>
        <taxon>Pleocyemata</taxon>
        <taxon>Caridea</taxon>
        <taxon>Atyoidea</taxon>
        <taxon>Atyidae</taxon>
        <taxon>Halocaridina</taxon>
    </lineage>
</organism>
<name>A0AAN9A5Y3_HALRR</name>
<sequence>MTDLNPLRKGKGKELIHPILRESIIMASKTPDMQLLGDTLTRQYRLACELYNTYPTGRFTHQFSQGTLTITLSTVDHDHLEALCHALQNRVTPLILKMEIPRSKEGEFYYYRLRDHL</sequence>
<dbReference type="AlphaFoldDB" id="A0AAN9A5Y3"/>
<comment type="caution">
    <text evidence="1">The sequence shown here is derived from an EMBL/GenBank/DDBJ whole genome shotgun (WGS) entry which is preliminary data.</text>
</comment>
<protein>
    <submittedName>
        <fullName evidence="1">Uncharacterized protein</fullName>
    </submittedName>
</protein>
<gene>
    <name evidence="1" type="ORF">SK128_013758</name>
</gene>
<dbReference type="EMBL" id="JAXCGZ010009891">
    <property type="protein sequence ID" value="KAK7076058.1"/>
    <property type="molecule type" value="Genomic_DNA"/>
</dbReference>
<evidence type="ECO:0000313" key="1">
    <source>
        <dbReference type="EMBL" id="KAK7076058.1"/>
    </source>
</evidence>
<keyword evidence="2" id="KW-1185">Reference proteome</keyword>
<accession>A0AAN9A5Y3</accession>
<reference evidence="1 2" key="1">
    <citation type="submission" date="2023-11" db="EMBL/GenBank/DDBJ databases">
        <title>Halocaridina rubra genome assembly.</title>
        <authorList>
            <person name="Smith C."/>
        </authorList>
    </citation>
    <scope>NUCLEOTIDE SEQUENCE [LARGE SCALE GENOMIC DNA]</scope>
    <source>
        <strain evidence="1">EP-1</strain>
        <tissue evidence="1">Whole</tissue>
    </source>
</reference>
<evidence type="ECO:0000313" key="2">
    <source>
        <dbReference type="Proteomes" id="UP001381693"/>
    </source>
</evidence>
<dbReference type="Proteomes" id="UP001381693">
    <property type="component" value="Unassembled WGS sequence"/>
</dbReference>